<dbReference type="Proteomes" id="UP000054321">
    <property type="component" value="Unassembled WGS sequence"/>
</dbReference>
<dbReference type="InterPro" id="IPR015590">
    <property type="entry name" value="Aldehyde_DH_dom"/>
</dbReference>
<dbReference type="EC" id="1.2.1.3" evidence="3"/>
<dbReference type="InterPro" id="IPR016162">
    <property type="entry name" value="Ald_DH_N"/>
</dbReference>
<evidence type="ECO:0000313" key="7">
    <source>
        <dbReference type="Proteomes" id="UP000054321"/>
    </source>
</evidence>
<keyword evidence="7" id="KW-1185">Reference proteome</keyword>
<dbReference type="Gene3D" id="3.40.605.10">
    <property type="entry name" value="Aldehyde Dehydrogenase, Chain A, domain 1"/>
    <property type="match status" value="2"/>
</dbReference>
<reference evidence="7" key="2">
    <citation type="submission" date="2015-01" db="EMBL/GenBank/DDBJ databases">
        <title>Evolutionary Origins and Diversification of the Mycorrhizal Mutualists.</title>
        <authorList>
            <consortium name="DOE Joint Genome Institute"/>
            <consortium name="Mycorrhizal Genomics Consortium"/>
            <person name="Kohler A."/>
            <person name="Kuo A."/>
            <person name="Nagy L.G."/>
            <person name="Floudas D."/>
            <person name="Copeland A."/>
            <person name="Barry K.W."/>
            <person name="Cichocki N."/>
            <person name="Veneault-Fourrey C."/>
            <person name="LaButti K."/>
            <person name="Lindquist E.A."/>
            <person name="Lipzen A."/>
            <person name="Lundell T."/>
            <person name="Morin E."/>
            <person name="Murat C."/>
            <person name="Riley R."/>
            <person name="Ohm R."/>
            <person name="Sun H."/>
            <person name="Tunlid A."/>
            <person name="Henrissat B."/>
            <person name="Grigoriev I.V."/>
            <person name="Hibbett D.S."/>
            <person name="Martin F."/>
        </authorList>
    </citation>
    <scope>NUCLEOTIDE SEQUENCE [LARGE SCALE GENOMIC DNA]</scope>
    <source>
        <strain evidence="7">Zn</strain>
    </source>
</reference>
<evidence type="ECO:0000256" key="1">
    <source>
        <dbReference type="ARBA" id="ARBA00009986"/>
    </source>
</evidence>
<organism evidence="6 7">
    <name type="scientific">Oidiodendron maius (strain Zn)</name>
    <dbReference type="NCBI Taxonomy" id="913774"/>
    <lineage>
        <taxon>Eukaryota</taxon>
        <taxon>Fungi</taxon>
        <taxon>Dikarya</taxon>
        <taxon>Ascomycota</taxon>
        <taxon>Pezizomycotina</taxon>
        <taxon>Leotiomycetes</taxon>
        <taxon>Leotiomycetes incertae sedis</taxon>
        <taxon>Myxotrichaceae</taxon>
        <taxon>Oidiodendron</taxon>
    </lineage>
</organism>
<evidence type="ECO:0000313" key="6">
    <source>
        <dbReference type="EMBL" id="KIM93566.1"/>
    </source>
</evidence>
<name>A0A0C3GSX5_OIDMZ</name>
<dbReference type="Gene3D" id="3.40.309.10">
    <property type="entry name" value="Aldehyde Dehydrogenase, Chain A, domain 2"/>
    <property type="match status" value="1"/>
</dbReference>
<feature type="domain" description="Aldehyde dehydrogenase" evidence="5">
    <location>
        <begin position="101"/>
        <end position="453"/>
    </location>
</feature>
<dbReference type="SUPFAM" id="SSF53720">
    <property type="entry name" value="ALDH-like"/>
    <property type="match status" value="1"/>
</dbReference>
<sequence length="457" mass="49959">MAPVIRFDTFHNIVNGELRGAKQVYHGLDPTTGDKLWDAPVASKQDVEDAVAAARRAFKPWARTPFEERVSTLRKFADAVKPHLDDFTELILKENGKPVKKDRECHVHYVPLGIVASILPWNFPFGQATLKCLPALLAGNACILKPSPFTPYSALKLVEIAQQVLPPGLLQVLGGDEKLGPWLTTHPDINKISFTGSTATGKKVMQAAAGTLKRVTLELSLKIFADTTRGGNDAAIVCPDVDIQKVAADLVFGAFFNTGQVCTGTKRIYIHEDIYATTLQAMAVAAKKLKVGNGADDGVVIGPLQNNMQYEKVKLLYAEAEKNQFKYYNGDDISLNKTKGFFLQPKIIDNPPDNSLIITEEQMGPIVPTQPWKDEAEVIERANNTSMGLGATVWAKDPAHATRIAEKLEVGSVFINSSPKMAIRLPFSGHKESGIGIEGGPHSLTAYCNQQTIHYFK</sequence>
<proteinExistence type="inferred from homology"/>
<dbReference type="EMBL" id="KN832894">
    <property type="protein sequence ID" value="KIM93566.1"/>
    <property type="molecule type" value="Genomic_DNA"/>
</dbReference>
<dbReference type="Pfam" id="PF00171">
    <property type="entry name" value="Aldedh"/>
    <property type="match status" value="1"/>
</dbReference>
<comment type="similarity">
    <text evidence="1">Belongs to the aldehyde dehydrogenase family.</text>
</comment>
<dbReference type="STRING" id="913774.A0A0C3GSX5"/>
<evidence type="ECO:0000256" key="3">
    <source>
        <dbReference type="ARBA" id="ARBA00024226"/>
    </source>
</evidence>
<dbReference type="InterPro" id="IPR016160">
    <property type="entry name" value="Ald_DH_CS_CYS"/>
</dbReference>
<reference evidence="6 7" key="1">
    <citation type="submission" date="2014-04" db="EMBL/GenBank/DDBJ databases">
        <authorList>
            <consortium name="DOE Joint Genome Institute"/>
            <person name="Kuo A."/>
            <person name="Martino E."/>
            <person name="Perotto S."/>
            <person name="Kohler A."/>
            <person name="Nagy L.G."/>
            <person name="Floudas D."/>
            <person name="Copeland A."/>
            <person name="Barry K.W."/>
            <person name="Cichocki N."/>
            <person name="Veneault-Fourrey C."/>
            <person name="LaButti K."/>
            <person name="Lindquist E.A."/>
            <person name="Lipzen A."/>
            <person name="Lundell T."/>
            <person name="Morin E."/>
            <person name="Murat C."/>
            <person name="Sun H."/>
            <person name="Tunlid A."/>
            <person name="Henrissat B."/>
            <person name="Grigoriev I.V."/>
            <person name="Hibbett D.S."/>
            <person name="Martin F."/>
            <person name="Nordberg H.P."/>
            <person name="Cantor M.N."/>
            <person name="Hua S.X."/>
        </authorList>
    </citation>
    <scope>NUCLEOTIDE SEQUENCE [LARGE SCALE GENOMIC DNA]</scope>
    <source>
        <strain evidence="6 7">Zn</strain>
    </source>
</reference>
<dbReference type="HOGENOM" id="CLU_005391_0_0_1"/>
<dbReference type="GO" id="GO:0004029">
    <property type="term" value="F:aldehyde dehydrogenase (NAD+) activity"/>
    <property type="evidence" value="ECO:0007669"/>
    <property type="project" value="UniProtKB-EC"/>
</dbReference>
<gene>
    <name evidence="6" type="ORF">OIDMADRAFT_137596</name>
</gene>
<dbReference type="CDD" id="cd07106">
    <property type="entry name" value="ALDH_AldA-AAD23400"/>
    <property type="match status" value="1"/>
</dbReference>
<dbReference type="PROSITE" id="PS00070">
    <property type="entry name" value="ALDEHYDE_DEHYDR_CYS"/>
    <property type="match status" value="1"/>
</dbReference>
<dbReference type="PANTHER" id="PTHR11699">
    <property type="entry name" value="ALDEHYDE DEHYDROGENASE-RELATED"/>
    <property type="match status" value="1"/>
</dbReference>
<dbReference type="OrthoDB" id="310895at2759"/>
<accession>A0A0C3GSX5</accession>
<dbReference type="InterPro" id="IPR044086">
    <property type="entry name" value="LUC3-like"/>
</dbReference>
<protein>
    <recommendedName>
        <fullName evidence="3">aldehyde dehydrogenase (NAD(+))</fullName>
        <ecNumber evidence="3">1.2.1.3</ecNumber>
    </recommendedName>
</protein>
<comment type="catalytic activity">
    <reaction evidence="4">
        <text>an aldehyde + NAD(+) + H2O = a carboxylate + NADH + 2 H(+)</text>
        <dbReference type="Rhea" id="RHEA:16185"/>
        <dbReference type="ChEBI" id="CHEBI:15377"/>
        <dbReference type="ChEBI" id="CHEBI:15378"/>
        <dbReference type="ChEBI" id="CHEBI:17478"/>
        <dbReference type="ChEBI" id="CHEBI:29067"/>
        <dbReference type="ChEBI" id="CHEBI:57540"/>
        <dbReference type="ChEBI" id="CHEBI:57945"/>
        <dbReference type="EC" id="1.2.1.3"/>
    </reaction>
</comment>
<evidence type="ECO:0000256" key="2">
    <source>
        <dbReference type="ARBA" id="ARBA00023002"/>
    </source>
</evidence>
<evidence type="ECO:0000256" key="4">
    <source>
        <dbReference type="ARBA" id="ARBA00049194"/>
    </source>
</evidence>
<dbReference type="AlphaFoldDB" id="A0A0C3GSX5"/>
<evidence type="ECO:0000259" key="5">
    <source>
        <dbReference type="Pfam" id="PF00171"/>
    </source>
</evidence>
<dbReference type="InParanoid" id="A0A0C3GSX5"/>
<keyword evidence="2" id="KW-0560">Oxidoreductase</keyword>
<dbReference type="InterPro" id="IPR016161">
    <property type="entry name" value="Ald_DH/histidinol_DH"/>
</dbReference>
<dbReference type="InterPro" id="IPR016163">
    <property type="entry name" value="Ald_DH_C"/>
</dbReference>